<protein>
    <submittedName>
        <fullName evidence="1">Uncharacterized protein</fullName>
    </submittedName>
</protein>
<keyword evidence="2" id="KW-1185">Reference proteome</keyword>
<dbReference type="AlphaFoldDB" id="A0A3P7QWH3"/>
<reference evidence="1 2" key="1">
    <citation type="submission" date="2018-11" db="EMBL/GenBank/DDBJ databases">
        <authorList>
            <consortium name="Pathogen Informatics"/>
        </authorList>
    </citation>
    <scope>NUCLEOTIDE SEQUENCE [LARGE SCALE GENOMIC DNA]</scope>
</reference>
<evidence type="ECO:0000313" key="1">
    <source>
        <dbReference type="EMBL" id="VDN36232.1"/>
    </source>
</evidence>
<accession>A0A3P7QWH3</accession>
<sequence length="137" mass="15252">MVISCSHARVISARAMKRCIDGNAHIPFPLATITQSNFDSDNAQIIEVLASSAITTASAQLEVEHLRKELAEERRMQKERDLSRSLAIETCNEVMLSSIEHLNELQAPPDTKSVGVDTKAFTRRLRNLDLLTVGEHQ</sequence>
<evidence type="ECO:0000313" key="2">
    <source>
        <dbReference type="Proteomes" id="UP000271889"/>
    </source>
</evidence>
<dbReference type="OrthoDB" id="5805446at2759"/>
<gene>
    <name evidence="1" type="ORF">CGOC_LOCUS13152</name>
</gene>
<name>A0A3P7QWH3_CYLGO</name>
<proteinExistence type="predicted"/>
<dbReference type="Proteomes" id="UP000271889">
    <property type="component" value="Unassembled WGS sequence"/>
</dbReference>
<dbReference type="EMBL" id="UYRV01128730">
    <property type="protein sequence ID" value="VDN36232.1"/>
    <property type="molecule type" value="Genomic_DNA"/>
</dbReference>
<organism evidence="1 2">
    <name type="scientific">Cylicostephanus goldi</name>
    <name type="common">Nematode worm</name>
    <dbReference type="NCBI Taxonomy" id="71465"/>
    <lineage>
        <taxon>Eukaryota</taxon>
        <taxon>Metazoa</taxon>
        <taxon>Ecdysozoa</taxon>
        <taxon>Nematoda</taxon>
        <taxon>Chromadorea</taxon>
        <taxon>Rhabditida</taxon>
        <taxon>Rhabditina</taxon>
        <taxon>Rhabditomorpha</taxon>
        <taxon>Strongyloidea</taxon>
        <taxon>Strongylidae</taxon>
        <taxon>Cylicostephanus</taxon>
    </lineage>
</organism>